<feature type="region of interest" description="Disordered" evidence="1">
    <location>
        <begin position="251"/>
        <end position="282"/>
    </location>
</feature>
<feature type="region of interest" description="Disordered" evidence="1">
    <location>
        <begin position="302"/>
        <end position="323"/>
    </location>
</feature>
<proteinExistence type="predicted"/>
<feature type="region of interest" description="Disordered" evidence="1">
    <location>
        <begin position="337"/>
        <end position="376"/>
    </location>
</feature>
<organism evidence="2 3">
    <name type="scientific">Brassica napus</name>
    <name type="common">Rape</name>
    <dbReference type="NCBI Taxonomy" id="3708"/>
    <lineage>
        <taxon>Eukaryota</taxon>
        <taxon>Viridiplantae</taxon>
        <taxon>Streptophyta</taxon>
        <taxon>Embryophyta</taxon>
        <taxon>Tracheophyta</taxon>
        <taxon>Spermatophyta</taxon>
        <taxon>Magnoliopsida</taxon>
        <taxon>eudicotyledons</taxon>
        <taxon>Gunneridae</taxon>
        <taxon>Pentapetalae</taxon>
        <taxon>rosids</taxon>
        <taxon>malvids</taxon>
        <taxon>Brassicales</taxon>
        <taxon>Brassicaceae</taxon>
        <taxon>Brassiceae</taxon>
        <taxon>Brassica</taxon>
    </lineage>
</organism>
<dbReference type="OMA" id="ADCHINA"/>
<evidence type="ECO:0000256" key="1">
    <source>
        <dbReference type="SAM" id="MobiDB-lite"/>
    </source>
</evidence>
<evidence type="ECO:0000313" key="3">
    <source>
        <dbReference type="Proteomes" id="UP000028999"/>
    </source>
</evidence>
<accession>A0A078HT59</accession>
<evidence type="ECO:0000313" key="2">
    <source>
        <dbReference type="EMBL" id="CDY40921.1"/>
    </source>
</evidence>
<reference evidence="2 3" key="1">
    <citation type="journal article" date="2014" name="Science">
        <title>Plant genetics. Early allopolyploid evolution in the post-Neolithic Brassica napus oilseed genome.</title>
        <authorList>
            <person name="Chalhoub B."/>
            <person name="Denoeud F."/>
            <person name="Liu S."/>
            <person name="Parkin I.A."/>
            <person name="Tang H."/>
            <person name="Wang X."/>
            <person name="Chiquet J."/>
            <person name="Belcram H."/>
            <person name="Tong C."/>
            <person name="Samans B."/>
            <person name="Correa M."/>
            <person name="Da Silva C."/>
            <person name="Just J."/>
            <person name="Falentin C."/>
            <person name="Koh C.S."/>
            <person name="Le Clainche I."/>
            <person name="Bernard M."/>
            <person name="Bento P."/>
            <person name="Noel B."/>
            <person name="Labadie K."/>
            <person name="Alberti A."/>
            <person name="Charles M."/>
            <person name="Arnaud D."/>
            <person name="Guo H."/>
            <person name="Daviaud C."/>
            <person name="Alamery S."/>
            <person name="Jabbari K."/>
            <person name="Zhao M."/>
            <person name="Edger P.P."/>
            <person name="Chelaifa H."/>
            <person name="Tack D."/>
            <person name="Lassalle G."/>
            <person name="Mestiri I."/>
            <person name="Schnel N."/>
            <person name="Le Paslier M.C."/>
            <person name="Fan G."/>
            <person name="Renault V."/>
            <person name="Bayer P.E."/>
            <person name="Golicz A.A."/>
            <person name="Manoli S."/>
            <person name="Lee T.H."/>
            <person name="Thi V.H."/>
            <person name="Chalabi S."/>
            <person name="Hu Q."/>
            <person name="Fan C."/>
            <person name="Tollenaere R."/>
            <person name="Lu Y."/>
            <person name="Battail C."/>
            <person name="Shen J."/>
            <person name="Sidebottom C.H."/>
            <person name="Wang X."/>
            <person name="Canaguier A."/>
            <person name="Chauveau A."/>
            <person name="Berard A."/>
            <person name="Deniot G."/>
            <person name="Guan M."/>
            <person name="Liu Z."/>
            <person name="Sun F."/>
            <person name="Lim Y.P."/>
            <person name="Lyons E."/>
            <person name="Town C.D."/>
            <person name="Bancroft I."/>
            <person name="Wang X."/>
            <person name="Meng J."/>
            <person name="Ma J."/>
            <person name="Pires J.C."/>
            <person name="King G.J."/>
            <person name="Brunel D."/>
            <person name="Delourme R."/>
            <person name="Renard M."/>
            <person name="Aury J.M."/>
            <person name="Adams K.L."/>
            <person name="Batley J."/>
            <person name="Snowdon R.J."/>
            <person name="Tost J."/>
            <person name="Edwards D."/>
            <person name="Zhou Y."/>
            <person name="Hua W."/>
            <person name="Sharpe A.G."/>
            <person name="Paterson A.H."/>
            <person name="Guan C."/>
            <person name="Wincker P."/>
        </authorList>
    </citation>
    <scope>NUCLEOTIDE SEQUENCE [LARGE SCALE GENOMIC DNA]</scope>
    <source>
        <strain evidence="3">cv. Darmor-bzh</strain>
    </source>
</reference>
<dbReference type="AlphaFoldDB" id="A0A078HT59"/>
<dbReference type="Proteomes" id="UP000028999">
    <property type="component" value="Unassembled WGS sequence"/>
</dbReference>
<sequence length="506" mass="58098">MSKATISSPNFQAGFKMFYWNLSAGKLARRLNYKSLIVLRWLSLIVLQAKKWIYQNSPKALHDDEYEELKDLVHYMFGFQLDIKKKYELWSLVGPEPMSLKTSLEMLGVHVEAGPSTQEIIATFERCEGWSRDDRKRLAYLAIFTGYIDGRKYSTPTRVSLARLVMELERFENYPRGRVTSGCTQLCRNWVLIMGRKGRKQFKEAILSHTRVINFVQKDIGEMFPKWEFDVEDTPAENIIKLMFKKVVKEDSPKPQKKARKEASEEAAAVATEEAATEASEEEIKYLSKRVEAVEKKVGITTKRKGTSAQNTTPPPKPTLEPGVKHVCFVYSSESVNGTNAGRKSLPEDKGPDVPADSSSSKDKAPEPSLQSPYTANSTAKVIIPNKKLYPGYNPFAPIDKKKLKELVDWLKTCPHYRIPLDKKPLFFVDDLPISRLHINAWINVLRKRYDANPQLFRNERMCFLNHLFAQQWRFNYKDFKDSEPDQNMNSTLIGLLCGYRSLRGT</sequence>
<dbReference type="PaxDb" id="3708-A0A078HT59"/>
<dbReference type="EMBL" id="LK032484">
    <property type="protein sequence ID" value="CDY40921.1"/>
    <property type="molecule type" value="Genomic_DNA"/>
</dbReference>
<protein>
    <submittedName>
        <fullName evidence="2">BnaC06g30590D protein</fullName>
    </submittedName>
</protein>
<gene>
    <name evidence="2" type="primary">BnaC06g30590D</name>
    <name evidence="2" type="ORF">GSBRNA2T00071972001</name>
</gene>
<name>A0A078HT59_BRANA</name>
<dbReference type="Gramene" id="CDY40921">
    <property type="protein sequence ID" value="CDY40921"/>
    <property type="gene ID" value="GSBRNA2T00071972001"/>
</dbReference>
<keyword evidence="3" id="KW-1185">Reference proteome</keyword>